<dbReference type="InterPro" id="IPR012902">
    <property type="entry name" value="N_methyl_site"/>
</dbReference>
<comment type="similarity">
    <text evidence="9">Belongs to the GSP H family.</text>
</comment>
<keyword evidence="7 11" id="KW-1133">Transmembrane helix</keyword>
<dbReference type="GO" id="GO:0015628">
    <property type="term" value="P:protein secretion by the type II secretion system"/>
    <property type="evidence" value="ECO:0007669"/>
    <property type="project" value="InterPro"/>
</dbReference>
<sequence>MLTLTRLRITGLGAKGFTLIELMVVVAIMGILAAVALPVINNSLPNYRLRAEARELVSNFKKARLEAVKRNRNVLIEFDLATDGYRIFVDMNDSNSYDEGEDVLLLNHTMRPQTQLVSTTFKTDDIYHLTGFNSRGLPVGVINRSVVMGTTTADPRFYTLSLSVAGSVNLQDGQVDDGADEDNDEV</sequence>
<evidence type="ECO:0000313" key="13">
    <source>
        <dbReference type="EMBL" id="ADH86947.1"/>
    </source>
</evidence>
<dbReference type="KEGG" id="dak:DaAHT2_2282"/>
<comment type="subcellular location">
    <subcellularLocation>
        <location evidence="1">Cell inner membrane</location>
        <topology evidence="1">Single-pass membrane protein</topology>
    </subcellularLocation>
</comment>
<evidence type="ECO:0000256" key="5">
    <source>
        <dbReference type="ARBA" id="ARBA00022519"/>
    </source>
</evidence>
<dbReference type="Gene3D" id="3.30.700.10">
    <property type="entry name" value="Glycoprotein, Type 4 Pilin"/>
    <property type="match status" value="1"/>
</dbReference>
<reference evidence="14" key="1">
    <citation type="submission" date="2010-02" db="EMBL/GenBank/DDBJ databases">
        <title>Complete sequence of Desulfurivibrio alkaliphilus AHT2.</title>
        <authorList>
            <consortium name="US DOE Joint Genome Institute"/>
            <person name="Pitluck S."/>
            <person name="Chertkov O."/>
            <person name="Detter J.C."/>
            <person name="Han C."/>
            <person name="Tapia R."/>
            <person name="Larimer F."/>
            <person name="Land M."/>
            <person name="Hauser L."/>
            <person name="Kyrpides N."/>
            <person name="Mikhailova N."/>
            <person name="Sorokin D.Y."/>
            <person name="Muyzer G."/>
            <person name="Woyke T."/>
        </authorList>
    </citation>
    <scope>NUCLEOTIDE SEQUENCE [LARGE SCALE GENOMIC DNA]</scope>
    <source>
        <strain evidence="14">DSM 19089 / UNIQEM U267 / AHT2</strain>
    </source>
</reference>
<evidence type="ECO:0000256" key="2">
    <source>
        <dbReference type="ARBA" id="ARBA00021549"/>
    </source>
</evidence>
<evidence type="ECO:0000256" key="9">
    <source>
        <dbReference type="ARBA" id="ARBA00025772"/>
    </source>
</evidence>
<dbReference type="eggNOG" id="COG4970">
    <property type="taxonomic scope" value="Bacteria"/>
</dbReference>
<proteinExistence type="inferred from homology"/>
<evidence type="ECO:0000256" key="1">
    <source>
        <dbReference type="ARBA" id="ARBA00004377"/>
    </source>
</evidence>
<protein>
    <recommendedName>
        <fullName evidence="2">Type II secretion system protein H</fullName>
    </recommendedName>
    <alternativeName>
        <fullName evidence="10">General secretion pathway protein H</fullName>
    </alternativeName>
</protein>
<gene>
    <name evidence="13" type="ordered locus">DaAHT2_2282</name>
</gene>
<keyword evidence="14" id="KW-1185">Reference proteome</keyword>
<dbReference type="Proteomes" id="UP000001508">
    <property type="component" value="Chromosome"/>
</dbReference>
<feature type="domain" description="General secretion pathway GspH" evidence="12">
    <location>
        <begin position="52"/>
        <end position="166"/>
    </location>
</feature>
<dbReference type="GO" id="GO:0015627">
    <property type="term" value="C:type II protein secretion system complex"/>
    <property type="evidence" value="ECO:0007669"/>
    <property type="project" value="InterPro"/>
</dbReference>
<dbReference type="NCBIfam" id="TIGR02532">
    <property type="entry name" value="IV_pilin_GFxxxE"/>
    <property type="match status" value="1"/>
</dbReference>
<feature type="transmembrane region" description="Helical" evidence="11">
    <location>
        <begin position="20"/>
        <end position="40"/>
    </location>
</feature>
<dbReference type="InParanoid" id="D6Z6W0"/>
<evidence type="ECO:0000259" key="12">
    <source>
        <dbReference type="Pfam" id="PF12019"/>
    </source>
</evidence>
<dbReference type="InterPro" id="IPR022346">
    <property type="entry name" value="T2SS_GspH"/>
</dbReference>
<organism evidence="13 14">
    <name type="scientific">Desulfurivibrio alkaliphilus (strain DSM 19089 / UNIQEM U267 / AHT2)</name>
    <dbReference type="NCBI Taxonomy" id="589865"/>
    <lineage>
        <taxon>Bacteria</taxon>
        <taxon>Pseudomonadati</taxon>
        <taxon>Thermodesulfobacteriota</taxon>
        <taxon>Desulfobulbia</taxon>
        <taxon>Desulfobulbales</taxon>
        <taxon>Desulfobulbaceae</taxon>
        <taxon>Desulfurivibrio</taxon>
    </lineage>
</organism>
<name>D6Z6W0_DESAT</name>
<dbReference type="SUPFAM" id="SSF54523">
    <property type="entry name" value="Pili subunits"/>
    <property type="match status" value="1"/>
</dbReference>
<dbReference type="HOGENOM" id="CLU_1452255_0_0_7"/>
<dbReference type="AlphaFoldDB" id="D6Z6W0"/>
<dbReference type="GO" id="GO:0005886">
    <property type="term" value="C:plasma membrane"/>
    <property type="evidence" value="ECO:0007669"/>
    <property type="project" value="UniProtKB-SubCell"/>
</dbReference>
<evidence type="ECO:0000256" key="10">
    <source>
        <dbReference type="ARBA" id="ARBA00030775"/>
    </source>
</evidence>
<keyword evidence="3" id="KW-1003">Cell membrane</keyword>
<evidence type="ECO:0000256" key="6">
    <source>
        <dbReference type="ARBA" id="ARBA00022692"/>
    </source>
</evidence>
<keyword evidence="5" id="KW-0997">Cell inner membrane</keyword>
<evidence type="ECO:0000256" key="7">
    <source>
        <dbReference type="ARBA" id="ARBA00022989"/>
    </source>
</evidence>
<dbReference type="InterPro" id="IPR045584">
    <property type="entry name" value="Pilin-like"/>
</dbReference>
<evidence type="ECO:0000313" key="14">
    <source>
        <dbReference type="Proteomes" id="UP000001508"/>
    </source>
</evidence>
<keyword evidence="6 11" id="KW-0812">Transmembrane</keyword>
<evidence type="ECO:0000256" key="11">
    <source>
        <dbReference type="SAM" id="Phobius"/>
    </source>
</evidence>
<evidence type="ECO:0000256" key="4">
    <source>
        <dbReference type="ARBA" id="ARBA00022481"/>
    </source>
</evidence>
<dbReference type="STRING" id="589865.DaAHT2_2282"/>
<evidence type="ECO:0000256" key="3">
    <source>
        <dbReference type="ARBA" id="ARBA00022475"/>
    </source>
</evidence>
<evidence type="ECO:0000256" key="8">
    <source>
        <dbReference type="ARBA" id="ARBA00023136"/>
    </source>
</evidence>
<dbReference type="PROSITE" id="PS00409">
    <property type="entry name" value="PROKAR_NTER_METHYL"/>
    <property type="match status" value="1"/>
</dbReference>
<dbReference type="Pfam" id="PF07963">
    <property type="entry name" value="N_methyl"/>
    <property type="match status" value="1"/>
</dbReference>
<dbReference type="EMBL" id="CP001940">
    <property type="protein sequence ID" value="ADH86947.1"/>
    <property type="molecule type" value="Genomic_DNA"/>
</dbReference>
<dbReference type="RefSeq" id="WP_013164461.1">
    <property type="nucleotide sequence ID" value="NC_014216.1"/>
</dbReference>
<keyword evidence="8 11" id="KW-0472">Membrane</keyword>
<keyword evidence="4" id="KW-0488">Methylation</keyword>
<dbReference type="Pfam" id="PF12019">
    <property type="entry name" value="GspH"/>
    <property type="match status" value="1"/>
</dbReference>
<accession>D6Z6W0</accession>